<dbReference type="EMBL" id="SNYL01000025">
    <property type="protein sequence ID" value="TDQ37640.1"/>
    <property type="molecule type" value="Genomic_DNA"/>
</dbReference>
<dbReference type="PANTHER" id="PTHR43124">
    <property type="entry name" value="PURINE EFFLUX PUMP PBUE"/>
    <property type="match status" value="1"/>
</dbReference>
<evidence type="ECO:0000256" key="3">
    <source>
        <dbReference type="ARBA" id="ARBA00022692"/>
    </source>
</evidence>
<evidence type="ECO:0000259" key="7">
    <source>
        <dbReference type="PROSITE" id="PS50850"/>
    </source>
</evidence>
<feature type="transmembrane region" description="Helical" evidence="6">
    <location>
        <begin position="370"/>
        <end position="389"/>
    </location>
</feature>
<dbReference type="GO" id="GO:0005886">
    <property type="term" value="C:plasma membrane"/>
    <property type="evidence" value="ECO:0007669"/>
    <property type="project" value="UniProtKB-SubCell"/>
</dbReference>
<dbReference type="SUPFAM" id="SSF103473">
    <property type="entry name" value="MFS general substrate transporter"/>
    <property type="match status" value="1"/>
</dbReference>
<feature type="transmembrane region" description="Helical" evidence="6">
    <location>
        <begin position="281"/>
        <end position="298"/>
    </location>
</feature>
<dbReference type="PANTHER" id="PTHR43124:SF10">
    <property type="entry name" value="PURINE EFFLUX PUMP PBUE"/>
    <property type="match status" value="1"/>
</dbReference>
<gene>
    <name evidence="8" type="ORF">DFR43_12519</name>
</gene>
<dbReference type="RefSeq" id="WP_133599524.1">
    <property type="nucleotide sequence ID" value="NZ_SNYL01000025.1"/>
</dbReference>
<feature type="transmembrane region" description="Helical" evidence="6">
    <location>
        <begin position="304"/>
        <end position="321"/>
    </location>
</feature>
<comment type="caution">
    <text evidence="8">The sequence shown here is derived from an EMBL/GenBank/DDBJ whole genome shotgun (WGS) entry which is preliminary data.</text>
</comment>
<dbReference type="Pfam" id="PF07690">
    <property type="entry name" value="MFS_1"/>
    <property type="match status" value="1"/>
</dbReference>
<dbReference type="InterPro" id="IPR011701">
    <property type="entry name" value="MFS"/>
</dbReference>
<name>A0A4R6TV48_9BURK</name>
<feature type="domain" description="Major facilitator superfamily (MFS) profile" evidence="7">
    <location>
        <begin position="19"/>
        <end position="392"/>
    </location>
</feature>
<keyword evidence="5 6" id="KW-0472">Membrane</keyword>
<dbReference type="InterPro" id="IPR036259">
    <property type="entry name" value="MFS_trans_sf"/>
</dbReference>
<evidence type="ECO:0000256" key="4">
    <source>
        <dbReference type="ARBA" id="ARBA00022989"/>
    </source>
</evidence>
<keyword evidence="9" id="KW-1185">Reference proteome</keyword>
<dbReference type="AlphaFoldDB" id="A0A4R6TV48"/>
<dbReference type="InterPro" id="IPR020846">
    <property type="entry name" value="MFS_dom"/>
</dbReference>
<dbReference type="InterPro" id="IPR050189">
    <property type="entry name" value="MFS_Efflux_Transporters"/>
</dbReference>
<evidence type="ECO:0000256" key="6">
    <source>
        <dbReference type="SAM" id="Phobius"/>
    </source>
</evidence>
<dbReference type="Proteomes" id="UP000295510">
    <property type="component" value="Unassembled WGS sequence"/>
</dbReference>
<feature type="transmembrane region" description="Helical" evidence="6">
    <location>
        <begin position="54"/>
        <end position="73"/>
    </location>
</feature>
<protein>
    <submittedName>
        <fullName evidence="8">DHA1 family inner membrane transport protein</fullName>
    </submittedName>
</protein>
<keyword evidence="4 6" id="KW-1133">Transmembrane helix</keyword>
<feature type="transmembrane region" description="Helical" evidence="6">
    <location>
        <begin position="249"/>
        <end position="269"/>
    </location>
</feature>
<dbReference type="PROSITE" id="PS50850">
    <property type="entry name" value="MFS"/>
    <property type="match status" value="1"/>
</dbReference>
<evidence type="ECO:0000256" key="5">
    <source>
        <dbReference type="ARBA" id="ARBA00023136"/>
    </source>
</evidence>
<keyword evidence="2" id="KW-1003">Cell membrane</keyword>
<dbReference type="GO" id="GO:0022857">
    <property type="term" value="F:transmembrane transporter activity"/>
    <property type="evidence" value="ECO:0007669"/>
    <property type="project" value="InterPro"/>
</dbReference>
<organism evidence="8 9">
    <name type="scientific">Tepidicella xavieri</name>
    <dbReference type="NCBI Taxonomy" id="360241"/>
    <lineage>
        <taxon>Bacteria</taxon>
        <taxon>Pseudomonadati</taxon>
        <taxon>Pseudomonadota</taxon>
        <taxon>Betaproteobacteria</taxon>
        <taxon>Burkholderiales</taxon>
        <taxon>Tepidicella</taxon>
    </lineage>
</organism>
<dbReference type="Gene3D" id="1.20.1250.20">
    <property type="entry name" value="MFS general substrate transporter like domains"/>
    <property type="match status" value="1"/>
</dbReference>
<reference evidence="8 9" key="1">
    <citation type="submission" date="2019-03" db="EMBL/GenBank/DDBJ databases">
        <title>Genomic Encyclopedia of Type Strains, Phase IV (KMG-IV): sequencing the most valuable type-strain genomes for metagenomic binning, comparative biology and taxonomic classification.</title>
        <authorList>
            <person name="Goeker M."/>
        </authorList>
    </citation>
    <scope>NUCLEOTIDE SEQUENCE [LARGE SCALE GENOMIC DNA]</scope>
    <source>
        <strain evidence="8 9">DSM 19605</strain>
    </source>
</reference>
<evidence type="ECO:0000256" key="1">
    <source>
        <dbReference type="ARBA" id="ARBA00004651"/>
    </source>
</evidence>
<proteinExistence type="predicted"/>
<feature type="transmembrane region" description="Helical" evidence="6">
    <location>
        <begin position="214"/>
        <end position="237"/>
    </location>
</feature>
<evidence type="ECO:0000313" key="9">
    <source>
        <dbReference type="Proteomes" id="UP000295510"/>
    </source>
</evidence>
<feature type="transmembrane region" description="Helical" evidence="6">
    <location>
        <begin position="146"/>
        <end position="166"/>
    </location>
</feature>
<dbReference type="CDD" id="cd17324">
    <property type="entry name" value="MFS_NepI_like"/>
    <property type="match status" value="1"/>
</dbReference>
<sequence>MSAGATAASPTAATAPPPVLWLFAVCNFVIGTGAFGLSGYLGPLSEGLGVSVSAAGQTMTAYALANALLAPLIMWRTGAWARQRLMVWALGLFTLGAWTCALAPGLSTLMAGRVLMGMGAVFTPVAAGVAVTLVRPQQRGKALSRTFLGMSLSYVLGMPMGAWLGLAFGWRWPLAAVGALGLLMCVLVARCVPRHVGGASEGFKGLGRLLGQREVLLTLSLTLLYFCGIFMVSAYMGPILMALHPLTPTQLSATLMVLGMGGVAGTLLGGWASDLFSPRRALRWLILVLLACMATVPLTAGHPLWTAALFGLWAVCGFGMMTPQQSRLAEQGQGQTPMLMSVNASMVYIGTAVGAALGGAAIPWVGFVHLPWLGALFVLASALTLLPRWSPRRPGPVRH</sequence>
<evidence type="ECO:0000256" key="2">
    <source>
        <dbReference type="ARBA" id="ARBA00022475"/>
    </source>
</evidence>
<feature type="transmembrane region" description="Helical" evidence="6">
    <location>
        <begin position="172"/>
        <end position="193"/>
    </location>
</feature>
<evidence type="ECO:0000313" key="8">
    <source>
        <dbReference type="EMBL" id="TDQ37640.1"/>
    </source>
</evidence>
<comment type="subcellular location">
    <subcellularLocation>
        <location evidence="1">Cell membrane</location>
        <topology evidence="1">Multi-pass membrane protein</topology>
    </subcellularLocation>
</comment>
<feature type="transmembrane region" description="Helical" evidence="6">
    <location>
        <begin position="110"/>
        <end position="134"/>
    </location>
</feature>
<accession>A0A4R6TV48</accession>
<keyword evidence="3 6" id="KW-0812">Transmembrane</keyword>
<feature type="transmembrane region" description="Helical" evidence="6">
    <location>
        <begin position="85"/>
        <end position="104"/>
    </location>
</feature>
<dbReference type="OrthoDB" id="7029536at2"/>
<feature type="transmembrane region" description="Helical" evidence="6">
    <location>
        <begin position="20"/>
        <end position="42"/>
    </location>
</feature>
<feature type="transmembrane region" description="Helical" evidence="6">
    <location>
        <begin position="342"/>
        <end position="364"/>
    </location>
</feature>